<keyword evidence="4" id="KW-1185">Reference proteome</keyword>
<dbReference type="GO" id="GO:0016787">
    <property type="term" value="F:hydrolase activity"/>
    <property type="evidence" value="ECO:0007669"/>
    <property type="project" value="UniProtKB-KW"/>
</dbReference>
<reference evidence="3 4" key="1">
    <citation type="journal article" date="2011" name="Int. J. Syst. Evol. Microbiol.">
        <title>Zhongshania antarctica gen. nov., sp. nov. and Zhongshania guokunii sp. nov., gammaproteobacteria respectively isolated from coastal attached (fast) ice and surface seawater of the Antarctic.</title>
        <authorList>
            <person name="Li H.J."/>
            <person name="Zhang X.Y."/>
            <person name="Chen C.X."/>
            <person name="Zhang Y.J."/>
            <person name="Gao Z.M."/>
            <person name="Yu Y."/>
            <person name="Chen X.L."/>
            <person name="Chen B."/>
            <person name="Zhang Y.Z."/>
        </authorList>
    </citation>
    <scope>NUCLEOTIDE SEQUENCE [LARGE SCALE GENOMIC DNA]</scope>
    <source>
        <strain evidence="3 4">R06B22</strain>
    </source>
</reference>
<dbReference type="RefSeq" id="WP_368374212.1">
    <property type="nucleotide sequence ID" value="NZ_JBFRYB010000001.1"/>
</dbReference>
<feature type="domain" description="Alpha/beta hydrolase fold-3" evidence="2">
    <location>
        <begin position="73"/>
        <end position="281"/>
    </location>
</feature>
<comment type="caution">
    <text evidence="3">The sequence shown here is derived from an EMBL/GenBank/DDBJ whole genome shotgun (WGS) entry which is preliminary data.</text>
</comment>
<sequence>MKIENINPQLQKTYRLIPTLPIHNPILLRFVQFISRFKLKRKSLFGVAIHDYKLANSGVRVYTPSGKTSGAGLLWIHGGGYIIGTAVFNDRECAIYAKELNITVVSVDYRLAPQHPFPAACDDCFAAWEWFLDNADTLGVSPDRIAVSGQSAGGGLAAGLVQRIHDTGGTQPAGQALFCPMLDDHTATRTELDLIKHRLWNNKNNRGAWTYYLGQPPGLKQVPLYSVPARRQNLAGLPPSWLAVGDIDLFYEEDTLYAKRLTEAGVNCEFYVVAGGPHAFESLVPNAPVSIDLLKSNYQFLRRVLAL</sequence>
<evidence type="ECO:0000256" key="1">
    <source>
        <dbReference type="ARBA" id="ARBA00022801"/>
    </source>
</evidence>
<evidence type="ECO:0000313" key="4">
    <source>
        <dbReference type="Proteomes" id="UP001557484"/>
    </source>
</evidence>
<dbReference type="PANTHER" id="PTHR48081:SF8">
    <property type="entry name" value="ALPHA_BETA HYDROLASE FOLD-3 DOMAIN-CONTAINING PROTEIN-RELATED"/>
    <property type="match status" value="1"/>
</dbReference>
<dbReference type="InterPro" id="IPR050300">
    <property type="entry name" value="GDXG_lipolytic_enzyme"/>
</dbReference>
<gene>
    <name evidence="3" type="ORF">AB4875_01235</name>
</gene>
<evidence type="ECO:0000259" key="2">
    <source>
        <dbReference type="Pfam" id="PF07859"/>
    </source>
</evidence>
<organism evidence="3 4">
    <name type="scientific">Zhongshania arctica</name>
    <dbReference type="NCBI Taxonomy" id="3238302"/>
    <lineage>
        <taxon>Bacteria</taxon>
        <taxon>Pseudomonadati</taxon>
        <taxon>Pseudomonadota</taxon>
        <taxon>Gammaproteobacteria</taxon>
        <taxon>Cellvibrionales</taxon>
        <taxon>Spongiibacteraceae</taxon>
        <taxon>Zhongshania</taxon>
    </lineage>
</organism>
<dbReference type="PANTHER" id="PTHR48081">
    <property type="entry name" value="AB HYDROLASE SUPERFAMILY PROTEIN C4A8.06C"/>
    <property type="match status" value="1"/>
</dbReference>
<protein>
    <submittedName>
        <fullName evidence="3">Alpha/beta hydrolase</fullName>
    </submittedName>
</protein>
<dbReference type="EMBL" id="JBFRYB010000001">
    <property type="protein sequence ID" value="MEX1664086.1"/>
    <property type="molecule type" value="Genomic_DNA"/>
</dbReference>
<dbReference type="Gene3D" id="3.40.50.1820">
    <property type="entry name" value="alpha/beta hydrolase"/>
    <property type="match status" value="1"/>
</dbReference>
<evidence type="ECO:0000313" key="3">
    <source>
        <dbReference type="EMBL" id="MEX1664086.1"/>
    </source>
</evidence>
<keyword evidence="1 3" id="KW-0378">Hydrolase</keyword>
<dbReference type="SUPFAM" id="SSF53474">
    <property type="entry name" value="alpha/beta-Hydrolases"/>
    <property type="match status" value="1"/>
</dbReference>
<dbReference type="Proteomes" id="UP001557484">
    <property type="component" value="Unassembled WGS sequence"/>
</dbReference>
<name>A0ABV3TR68_9GAMM</name>
<dbReference type="InterPro" id="IPR013094">
    <property type="entry name" value="AB_hydrolase_3"/>
</dbReference>
<proteinExistence type="predicted"/>
<dbReference type="Pfam" id="PF07859">
    <property type="entry name" value="Abhydrolase_3"/>
    <property type="match status" value="1"/>
</dbReference>
<dbReference type="InterPro" id="IPR029058">
    <property type="entry name" value="AB_hydrolase_fold"/>
</dbReference>
<accession>A0ABV3TR68</accession>